<evidence type="ECO:0000313" key="1">
    <source>
        <dbReference type="EMBL" id="QDT42650.1"/>
    </source>
</evidence>
<dbReference type="KEGG" id="gaz:Pan241w_27370"/>
<protein>
    <submittedName>
        <fullName evidence="1">Uncharacterized protein</fullName>
    </submittedName>
</protein>
<sequence length="76" mass="8493">MEFDEWRNGGEMCRHVDETCLLCAGCAAMCVDPHNFLRLIFSNLAETSGFYSAHFARGLQPSPEPVLSTRATRNRG</sequence>
<accession>A0A517RFM0</accession>
<dbReference type="Proteomes" id="UP000317171">
    <property type="component" value="Chromosome"/>
</dbReference>
<proteinExistence type="predicted"/>
<evidence type="ECO:0000313" key="2">
    <source>
        <dbReference type="Proteomes" id="UP000317171"/>
    </source>
</evidence>
<gene>
    <name evidence="1" type="ORF">Pan241w_27370</name>
</gene>
<dbReference type="EMBL" id="CP036269">
    <property type="protein sequence ID" value="QDT42650.1"/>
    <property type="molecule type" value="Genomic_DNA"/>
</dbReference>
<organism evidence="1 2">
    <name type="scientific">Gimesia alba</name>
    <dbReference type="NCBI Taxonomy" id="2527973"/>
    <lineage>
        <taxon>Bacteria</taxon>
        <taxon>Pseudomonadati</taxon>
        <taxon>Planctomycetota</taxon>
        <taxon>Planctomycetia</taxon>
        <taxon>Planctomycetales</taxon>
        <taxon>Planctomycetaceae</taxon>
        <taxon>Gimesia</taxon>
    </lineage>
</organism>
<keyword evidence="2" id="KW-1185">Reference proteome</keyword>
<name>A0A517RFM0_9PLAN</name>
<reference evidence="1 2" key="1">
    <citation type="submission" date="2019-02" db="EMBL/GenBank/DDBJ databases">
        <title>Deep-cultivation of Planctomycetes and their phenomic and genomic characterization uncovers novel biology.</title>
        <authorList>
            <person name="Wiegand S."/>
            <person name="Jogler M."/>
            <person name="Boedeker C."/>
            <person name="Pinto D."/>
            <person name="Vollmers J."/>
            <person name="Rivas-Marin E."/>
            <person name="Kohn T."/>
            <person name="Peeters S.H."/>
            <person name="Heuer A."/>
            <person name="Rast P."/>
            <person name="Oberbeckmann S."/>
            <person name="Bunk B."/>
            <person name="Jeske O."/>
            <person name="Meyerdierks A."/>
            <person name="Storesund J.E."/>
            <person name="Kallscheuer N."/>
            <person name="Luecker S."/>
            <person name="Lage O.M."/>
            <person name="Pohl T."/>
            <person name="Merkel B.J."/>
            <person name="Hornburger P."/>
            <person name="Mueller R.-W."/>
            <person name="Bruemmer F."/>
            <person name="Labrenz M."/>
            <person name="Spormann A.M."/>
            <person name="Op den Camp H."/>
            <person name="Overmann J."/>
            <person name="Amann R."/>
            <person name="Jetten M.S.M."/>
            <person name="Mascher T."/>
            <person name="Medema M.H."/>
            <person name="Devos D.P."/>
            <person name="Kaster A.-K."/>
            <person name="Ovreas L."/>
            <person name="Rohde M."/>
            <person name="Galperin M.Y."/>
            <person name="Jogler C."/>
        </authorList>
    </citation>
    <scope>NUCLEOTIDE SEQUENCE [LARGE SCALE GENOMIC DNA]</scope>
    <source>
        <strain evidence="1 2">Pan241w</strain>
    </source>
</reference>
<dbReference type="AlphaFoldDB" id="A0A517RFM0"/>